<dbReference type="eggNOG" id="arCOG00663">
    <property type="taxonomic scope" value="Archaea"/>
</dbReference>
<dbReference type="RefSeq" id="WP_013680417.1">
    <property type="nucleotide sequence ID" value="NC_015315.1"/>
</dbReference>
<evidence type="ECO:0000313" key="2">
    <source>
        <dbReference type="EMBL" id="AEA13082.1"/>
    </source>
</evidence>
<gene>
    <name evidence="2" type="ordered locus">TUZN_1615</name>
</gene>
<dbReference type="Proteomes" id="UP000008138">
    <property type="component" value="Chromosome"/>
</dbReference>
<protein>
    <submittedName>
        <fullName evidence="2">Sugar phosphate nucleotidyl transferase</fullName>
    </submittedName>
</protein>
<dbReference type="KEGG" id="tuz:TUZN_1615"/>
<dbReference type="OrthoDB" id="15372at2157"/>
<accession>F2L2N4</accession>
<dbReference type="GeneID" id="10361135"/>
<proteinExistence type="predicted"/>
<dbReference type="AlphaFoldDB" id="F2L2N4"/>
<keyword evidence="3" id="KW-1185">Reference proteome</keyword>
<feature type="domain" description="Nucleotidyl transferase" evidence="1">
    <location>
        <begin position="2"/>
        <end position="219"/>
    </location>
</feature>
<dbReference type="Pfam" id="PF00483">
    <property type="entry name" value="NTP_transferase"/>
    <property type="match status" value="1"/>
</dbReference>
<dbReference type="SUPFAM" id="SSF53448">
    <property type="entry name" value="Nucleotide-diphospho-sugar transferases"/>
    <property type="match status" value="1"/>
</dbReference>
<dbReference type="Gene3D" id="3.90.550.10">
    <property type="entry name" value="Spore Coat Polysaccharide Biosynthesis Protein SpsA, Chain A"/>
    <property type="match status" value="1"/>
</dbReference>
<dbReference type="GO" id="GO:0016740">
    <property type="term" value="F:transferase activity"/>
    <property type="evidence" value="ECO:0007669"/>
    <property type="project" value="UniProtKB-KW"/>
</dbReference>
<reference evidence="2 3" key="1">
    <citation type="journal article" date="2011" name="J. Bacteriol.">
        <title>Complete genome sequence of the thermoacidophilic crenarchaeon Thermoproteus uzoniensis 768-20.</title>
        <authorList>
            <person name="Mardanov A.V."/>
            <person name="Gumerov V.M."/>
            <person name="Beletsky A.V."/>
            <person name="Prokofeva M.I."/>
            <person name="Bonch-Osmolovskaya E.A."/>
            <person name="Ravin N.V."/>
            <person name="Skryabin K.G."/>
        </authorList>
    </citation>
    <scope>NUCLEOTIDE SEQUENCE [LARGE SCALE GENOMIC DNA]</scope>
    <source>
        <strain evidence="2 3">768-20</strain>
    </source>
</reference>
<dbReference type="InterPro" id="IPR050486">
    <property type="entry name" value="Mannose-1P_guanyltransferase"/>
</dbReference>
<organism evidence="2 3">
    <name type="scientific">Thermoproteus uzoniensis (strain 768-20)</name>
    <dbReference type="NCBI Taxonomy" id="999630"/>
    <lineage>
        <taxon>Archaea</taxon>
        <taxon>Thermoproteota</taxon>
        <taxon>Thermoprotei</taxon>
        <taxon>Thermoproteales</taxon>
        <taxon>Thermoproteaceae</taxon>
        <taxon>Thermoproteus</taxon>
    </lineage>
</organism>
<dbReference type="CDD" id="cd04181">
    <property type="entry name" value="NTP_transferase"/>
    <property type="match status" value="1"/>
</dbReference>
<dbReference type="InterPro" id="IPR005835">
    <property type="entry name" value="NTP_transferase_dom"/>
</dbReference>
<name>F2L2N4_THEU7</name>
<dbReference type="InterPro" id="IPR029044">
    <property type="entry name" value="Nucleotide-diphossugar_trans"/>
</dbReference>
<dbReference type="STRING" id="999630.TUZN_1615"/>
<reference key="2">
    <citation type="submission" date="2011-03" db="EMBL/GenBank/DDBJ databases">
        <title>Complete genome sequence of the thermoacidophilic crenarchaeon Thermoproteus uzoniensis 768-20.</title>
        <authorList>
            <person name="Mardanov A.V."/>
            <person name="Gumerov V.M."/>
            <person name="Beletsky A.V."/>
            <person name="Prokofeva M.I."/>
            <person name="Bonch-Osmolovskaya E.A."/>
            <person name="Ravin N.V."/>
            <person name="Skryabin K.G."/>
        </authorList>
    </citation>
    <scope>NUCLEOTIDE SEQUENCE</scope>
    <source>
        <strain>768-20</strain>
    </source>
</reference>
<sequence>MKAFLLAAGLGTRLRPLTYFAPKPLVALGGKAIIDYALGWLRANGVREIYVVGHYMQEVLRSYLRERHPDVVFVPSRRLLGTAGQLYYARDYMDDGPALVAPGDVITDLDVRAAAEFHARSSVDLTVVGREVETAVRFGVLETAEGRLAAWREKPKFRHVVSTGIYVAEGSVLRKLEERYLDFDEFARSLIPRVAVYVSRAEFVDVGTLQDLAEAKRALSVINI</sequence>
<dbReference type="PANTHER" id="PTHR22572">
    <property type="entry name" value="SUGAR-1-PHOSPHATE GUANYL TRANSFERASE"/>
    <property type="match status" value="1"/>
</dbReference>
<dbReference type="EMBL" id="CP002590">
    <property type="protein sequence ID" value="AEA13082.1"/>
    <property type="molecule type" value="Genomic_DNA"/>
</dbReference>
<evidence type="ECO:0000313" key="3">
    <source>
        <dbReference type="Proteomes" id="UP000008138"/>
    </source>
</evidence>
<evidence type="ECO:0000259" key="1">
    <source>
        <dbReference type="Pfam" id="PF00483"/>
    </source>
</evidence>
<dbReference type="HOGENOM" id="CLU_029499_2_0_2"/>
<keyword evidence="2" id="KW-0808">Transferase</keyword>